<evidence type="ECO:0000256" key="1">
    <source>
        <dbReference type="SAM" id="MobiDB-lite"/>
    </source>
</evidence>
<protein>
    <submittedName>
        <fullName evidence="3">Urb2/Npa2 family-domain-containing protein</fullName>
    </submittedName>
</protein>
<dbReference type="InterPro" id="IPR016024">
    <property type="entry name" value="ARM-type_fold"/>
</dbReference>
<name>A0A443HVL3_BYSSP</name>
<dbReference type="EMBL" id="RCNU01000005">
    <property type="protein sequence ID" value="RWQ95774.1"/>
    <property type="molecule type" value="Genomic_DNA"/>
</dbReference>
<evidence type="ECO:0000259" key="2">
    <source>
        <dbReference type="Pfam" id="PF10441"/>
    </source>
</evidence>
<proteinExistence type="predicted"/>
<accession>A0A443HVL3</accession>
<keyword evidence="4" id="KW-1185">Reference proteome</keyword>
<dbReference type="GO" id="GO:0042254">
    <property type="term" value="P:ribosome biogenesis"/>
    <property type="evidence" value="ECO:0007669"/>
    <property type="project" value="TreeGrafter"/>
</dbReference>
<reference evidence="3 4" key="1">
    <citation type="journal article" date="2018" name="Front. Microbiol.">
        <title>Genomic and genetic insights into a cosmopolitan fungus, Paecilomyces variotii (Eurotiales).</title>
        <authorList>
            <person name="Urquhart A.S."/>
            <person name="Mondo S.J."/>
            <person name="Makela M.R."/>
            <person name="Hane J.K."/>
            <person name="Wiebenga A."/>
            <person name="He G."/>
            <person name="Mihaltcheva S."/>
            <person name="Pangilinan J."/>
            <person name="Lipzen A."/>
            <person name="Barry K."/>
            <person name="de Vries R.P."/>
            <person name="Grigoriev I.V."/>
            <person name="Idnurm A."/>
        </authorList>
    </citation>
    <scope>NUCLEOTIDE SEQUENCE [LARGE SCALE GENOMIC DNA]</scope>
    <source>
        <strain evidence="3 4">CBS 101075</strain>
    </source>
</reference>
<dbReference type="InterPro" id="IPR052609">
    <property type="entry name" value="Ribosome_Biogenesis_Reg"/>
</dbReference>
<feature type="compositionally biased region" description="Low complexity" evidence="1">
    <location>
        <begin position="135"/>
        <end position="152"/>
    </location>
</feature>
<feature type="region of interest" description="Disordered" evidence="1">
    <location>
        <begin position="135"/>
        <end position="178"/>
    </location>
</feature>
<comment type="caution">
    <text evidence="3">The sequence shown here is derived from an EMBL/GenBank/DDBJ whole genome shotgun (WGS) entry which is preliminary data.</text>
</comment>
<dbReference type="SUPFAM" id="SSF48371">
    <property type="entry name" value="ARM repeat"/>
    <property type="match status" value="1"/>
</dbReference>
<dbReference type="RefSeq" id="XP_028485419.1">
    <property type="nucleotide sequence ID" value="XM_028626748.1"/>
</dbReference>
<dbReference type="GO" id="GO:0005730">
    <property type="term" value="C:nucleolus"/>
    <property type="evidence" value="ECO:0007669"/>
    <property type="project" value="TreeGrafter"/>
</dbReference>
<gene>
    <name evidence="3" type="ORF">C8Q69DRAFT_266449</name>
</gene>
<evidence type="ECO:0000313" key="3">
    <source>
        <dbReference type="EMBL" id="RWQ95774.1"/>
    </source>
</evidence>
<dbReference type="PANTHER" id="PTHR15682">
    <property type="entry name" value="UNHEALTHY RIBOSOME BIOGENESIS PROTEIN 2 HOMOLOG"/>
    <property type="match status" value="1"/>
</dbReference>
<dbReference type="InterPro" id="IPR018849">
    <property type="entry name" value="Urb2/Npa2_C"/>
</dbReference>
<dbReference type="Pfam" id="PF10441">
    <property type="entry name" value="Urb2"/>
    <property type="match status" value="1"/>
</dbReference>
<dbReference type="VEuPathDB" id="FungiDB:C8Q69DRAFT_266449"/>
<evidence type="ECO:0000313" key="4">
    <source>
        <dbReference type="Proteomes" id="UP000283841"/>
    </source>
</evidence>
<dbReference type="Proteomes" id="UP000283841">
    <property type="component" value="Unassembled WGS sequence"/>
</dbReference>
<dbReference type="STRING" id="264951.A0A443HVL3"/>
<organism evidence="3 4">
    <name type="scientific">Byssochlamys spectabilis</name>
    <name type="common">Paecilomyces variotii</name>
    <dbReference type="NCBI Taxonomy" id="264951"/>
    <lineage>
        <taxon>Eukaryota</taxon>
        <taxon>Fungi</taxon>
        <taxon>Dikarya</taxon>
        <taxon>Ascomycota</taxon>
        <taxon>Pezizomycotina</taxon>
        <taxon>Eurotiomycetes</taxon>
        <taxon>Eurotiomycetidae</taxon>
        <taxon>Eurotiales</taxon>
        <taxon>Thermoascaceae</taxon>
        <taxon>Paecilomyces</taxon>
    </lineage>
</organism>
<dbReference type="PANTHER" id="PTHR15682:SF2">
    <property type="entry name" value="UNHEALTHY RIBOSOME BIOGENESIS PROTEIN 2 HOMOLOG"/>
    <property type="match status" value="1"/>
</dbReference>
<dbReference type="GeneID" id="39596025"/>
<feature type="domain" description="Nucleolar 27S pre-rRNA processing Urb2/Npa2 C-terminal" evidence="2">
    <location>
        <begin position="1265"/>
        <end position="1496"/>
    </location>
</feature>
<sequence length="1497" mass="166543">MAPIAERSRSSQEALLQLEKGTGSPVTQLDEAARIIGIDLSLCASHPRVDREISLRETPAPKEEWVLRWLLKKLKAGNAYRVEPGSFLLFRQLIDRIPLKTLAATLSDYKFLPVLGDVFSDLENGILSTATELSSDPLLSGSESSHTLSASSSREDGDKKGKKRKRASDYGDAMDLDNPQPSHRSYLLAFTRTLDTLYSLVNLANKTETTDDIATAHLKHALRDQPEAVAKILGKSFKIGSVATEEYSRAKLDTELRHLFYVLPAALDLWDLRSSRLDDGESNSSNDSFANYCFPQALRLQLAARSASIDCDERAQMIHGIERLVALHVVLPARAAFFSKGGSGIDYSSGEPDWSPVQPVSDAFRPYLREKGVQKASSPKGTVERKTVDEGEVAKTSSWTTAQLLPTFLDIAIRSVPRDTFRRQTHEVPWLETLFVAIAELTFSIVKEDNGSDVIATFVPILEQLFRVILDRKVQLSLHTLLTHAAYTGLLKDDLKLVEWNLTALLMKLGVDIFLPNSGLEDSSRLLGALLEKITSYWTGRIPLDEETYYVIKTGVVIPLLRGFAAARALPTFVQLWREQLMAVESARSKAGGFTAISVWEDDDVANAYSDVLKTSLTPSQVISQVQTAGTEMKAENGRVADTPVSYACLVIVEAGLKNILQTESSAEKNETLGSLIETVARTISSKQDQHWRWRLWRFATSVFGDPSKSAEIGVTDSGNDLVERAAKIILRFHKKSKKASTDYMEILEAYRFALALSEQDVESRYTTQLEEVSESISSFLKTISTGQHDALVEGAWNGRVETVNSPTALATGYLVTLLRTPEIWHKLKNDTRRALFNEMLSLAAAQRGLVSEASLDSPPSQTRFFQVWAGLASHAYLLNAPYIVSDLVVVLADRLKNDASNRELIVNSLQRIPPLLISRHQRGVLLDLLQDIILQASCPLEICAEMLSLMAKLAELPKSPASLTNDWDAVWKIAKAVSLQGTDTDLRVLRSCRSLYRAVVSKFLLSAEEDRQKMFKKTYRKVSSAVSKLESIDYNSLSEFLVRISTCQILENRARIPDVFDEEELTTYRQKLFKLLVSDLSSFRDRLRQGADEDRISLMKILDALEDFEDLARKSKKVDKYLASIEESVTENEVDSISSLKTLVRRRILASRDYERDVSPLVQSAPVFPIQQLYGEEQKLFVHDTVSRFRSMSTEDLVTAIQSIREGGFVDSDAPYRLLLAAVAVSALPPVEEKTNGPSQELSSLCTAVTESLPESTSIEQFSLACECLDVLLRTHPRVVTQWNVDNILASISACASSSGPEISPEHAGTMYTRLCRLLGVLLGLYRQKLGGRFHLIVPVMQRLLNCLFPPDKRRMRSTRQKVARSYPYWLAPLDASHAVHYTRLLTSLCDPTVSAVSRPTQSGPGHEALTDQTKKAKRVAGQYLQYVVMEYAECSLRGALKPEVKAAVIPGLYAALDVMSRDTMRALNAGLDVSGRAVFKGLYDDYVKFGKWNKG</sequence>